<dbReference type="PANTHER" id="PTHR10668">
    <property type="entry name" value="PHYTOENE DEHYDROGENASE"/>
    <property type="match status" value="1"/>
</dbReference>
<dbReference type="Gene3D" id="3.50.50.60">
    <property type="entry name" value="FAD/NAD(P)-binding domain"/>
    <property type="match status" value="2"/>
</dbReference>
<dbReference type="EMBL" id="JBHSRD010000008">
    <property type="protein sequence ID" value="MFC6008902.1"/>
    <property type="molecule type" value="Genomic_DNA"/>
</dbReference>
<gene>
    <name evidence="1" type="ORF">ACFQDO_17345</name>
</gene>
<keyword evidence="2" id="KW-1185">Reference proteome</keyword>
<dbReference type="RefSeq" id="WP_345717439.1">
    <property type="nucleotide sequence ID" value="NZ_BAABFP010000007.1"/>
</dbReference>
<evidence type="ECO:0000313" key="2">
    <source>
        <dbReference type="Proteomes" id="UP001596189"/>
    </source>
</evidence>
<dbReference type="Proteomes" id="UP001596189">
    <property type="component" value="Unassembled WGS sequence"/>
</dbReference>
<comment type="caution">
    <text evidence="1">The sequence shown here is derived from an EMBL/GenBank/DDBJ whole genome shotgun (WGS) entry which is preliminary data.</text>
</comment>
<proteinExistence type="predicted"/>
<dbReference type="Pfam" id="PF13450">
    <property type="entry name" value="NAD_binding_8"/>
    <property type="match status" value="1"/>
</dbReference>
<dbReference type="SUPFAM" id="SSF51905">
    <property type="entry name" value="FAD/NAD(P)-binding domain"/>
    <property type="match status" value="1"/>
</dbReference>
<sequence length="488" mass="50887">MDEPVDAVVVGAGPNGLAAAVVLVAAGLQVEVIEAAPTIGGGARTAELTLPGFAHDVCSAVHPMGVASPFFRAFDLARHGVDMRQPEVAYAQPLDGARAGLAWRDLDRTVDGLGADGAAWRSLVGPLAERWEQVVDLLLSDFRHPPLHVGTAARLATRLLEQGSPAWNRRFSGDVAPALLTGVSAHAIAPPRGFAPAGAGLLLASLAHGVGWPIPAGGSQSIVDALAAAVLAGGGRIRTGSPVHALAELPPARAVLLDVSPRSLIELSRGALPPSYEGWLRRFRYGSAVCKVDFALSGPVPWAAPGCELAGTLHLGGSRAEMAATEADVHAGRHPDRPYVLASQPGVVDDGRAPSGQGTLWTYAHVPNGSTQDLGEAVTAQVERFAPGFRDVVLHRSVMTAAQEAEHNANYVGGDIAGGAPTPWQMVMRPAPRWDPYRTPLEGTYLCSASTPPGPAVHGMAGLHAARRALRQVFGDRRDPLELVRALR</sequence>
<protein>
    <submittedName>
        <fullName evidence="1">NAD(P)/FAD-dependent oxidoreductase</fullName>
    </submittedName>
</protein>
<dbReference type="PANTHER" id="PTHR10668:SF105">
    <property type="entry name" value="DEHYDROGENASE-RELATED"/>
    <property type="match status" value="1"/>
</dbReference>
<reference evidence="2" key="1">
    <citation type="journal article" date="2019" name="Int. J. Syst. Evol. Microbiol.">
        <title>The Global Catalogue of Microorganisms (GCM) 10K type strain sequencing project: providing services to taxonomists for standard genome sequencing and annotation.</title>
        <authorList>
            <consortium name="The Broad Institute Genomics Platform"/>
            <consortium name="The Broad Institute Genome Sequencing Center for Infectious Disease"/>
            <person name="Wu L."/>
            <person name="Ma J."/>
        </authorList>
    </citation>
    <scope>NUCLEOTIDE SEQUENCE [LARGE SCALE GENOMIC DNA]</scope>
    <source>
        <strain evidence="2">KACC 14249</strain>
    </source>
</reference>
<dbReference type="InterPro" id="IPR036188">
    <property type="entry name" value="FAD/NAD-bd_sf"/>
</dbReference>
<accession>A0ABW1JJ50</accession>
<name>A0ABW1JJ50_9ACTN</name>
<evidence type="ECO:0000313" key="1">
    <source>
        <dbReference type="EMBL" id="MFC6008902.1"/>
    </source>
</evidence>
<organism evidence="1 2">
    <name type="scientific">Angustibacter luteus</name>
    <dbReference type="NCBI Taxonomy" id="658456"/>
    <lineage>
        <taxon>Bacteria</taxon>
        <taxon>Bacillati</taxon>
        <taxon>Actinomycetota</taxon>
        <taxon>Actinomycetes</taxon>
        <taxon>Kineosporiales</taxon>
        <taxon>Kineosporiaceae</taxon>
    </lineage>
</organism>